<keyword evidence="3 5" id="KW-0819">tRNA processing</keyword>
<evidence type="ECO:0000256" key="4">
    <source>
        <dbReference type="ARBA" id="ARBA00023002"/>
    </source>
</evidence>
<evidence type="ECO:0000256" key="5">
    <source>
        <dbReference type="PIRNR" id="PIRNR006621"/>
    </source>
</evidence>
<evidence type="ECO:0000256" key="6">
    <source>
        <dbReference type="PIRSR" id="PIRSR006621-1"/>
    </source>
</evidence>
<feature type="binding site" evidence="7">
    <location>
        <position position="161"/>
    </location>
    <ligand>
        <name>FMN</name>
        <dbReference type="ChEBI" id="CHEBI:58210"/>
    </ligand>
</feature>
<feature type="active site" description="Proton donor" evidence="6">
    <location>
        <position position="91"/>
    </location>
</feature>
<dbReference type="RefSeq" id="WP_166032163.1">
    <property type="nucleotide sequence ID" value="NZ_CP048877.1"/>
</dbReference>
<keyword evidence="4 5" id="KW-0560">Oxidoreductase</keyword>
<dbReference type="InterPro" id="IPR001269">
    <property type="entry name" value="DUS_fam"/>
</dbReference>
<keyword evidence="1 5" id="KW-0285">Flavoprotein</keyword>
<evidence type="ECO:0000259" key="8">
    <source>
        <dbReference type="Pfam" id="PF01207"/>
    </source>
</evidence>
<accession>A0A6G7PWL6</accession>
<dbReference type="AlphaFoldDB" id="A0A6G7PWL6"/>
<reference evidence="9 10" key="1">
    <citation type="submission" date="2020-02" db="EMBL/GenBank/DDBJ databases">
        <title>Genome analysis of Thermosulfuriphilus ammonigenes ST65T, an anaerobic thermophilic chemolithoautotrophic bacterium isolated from a deep-sea hydrothermal vent.</title>
        <authorList>
            <person name="Slobodkina G."/>
            <person name="Allioux M."/>
            <person name="Merkel A."/>
            <person name="Alain K."/>
            <person name="Jebbar M."/>
            <person name="Slobodkin A."/>
        </authorList>
    </citation>
    <scope>NUCLEOTIDE SEQUENCE [LARGE SCALE GENOMIC DNA]</scope>
    <source>
        <strain evidence="9 10">ST65</strain>
    </source>
</reference>
<feature type="binding site" evidence="7">
    <location>
        <position position="131"/>
    </location>
    <ligand>
        <name>FMN</name>
        <dbReference type="ChEBI" id="CHEBI:58210"/>
    </ligand>
</feature>
<dbReference type="PANTHER" id="PTHR11082">
    <property type="entry name" value="TRNA-DIHYDROURIDINE SYNTHASE"/>
    <property type="match status" value="1"/>
</dbReference>
<feature type="binding site" evidence="7">
    <location>
        <position position="60"/>
    </location>
    <ligand>
        <name>FMN</name>
        <dbReference type="ChEBI" id="CHEBI:58210"/>
    </ligand>
</feature>
<comment type="function">
    <text evidence="5">Catalyzes the synthesis of 5,6-dihydrouridine (D), a modified base found in the D-loop of most tRNAs, via the reduction of the C5-C6 double bond in target uridines.</text>
</comment>
<sequence length="322" mass="36305">MVLAPLADYTHAAFRTLVADYGGVGLFYTEMLNSRILAFGSAARDPYLLPGRGDRPLVAQVVGGDPDVVFRAVARLVSLGHFSAIDINMACTRGAIQRFGWGVSLMKDSFRAREILRAVRDAAAGLPLTVKIRSGWEHDLPELLRFVRLLEEEGASAIVLHPRSAREGFRRRARWEEIRAVVREVSIPVIGSGDVFSPEDARRMFLETGCAGVMIGRAALLRPWIFRDTEALLRNELPPGPPDPFSPLGRLADLMKEFLPEDMAFKRFRLYCFWYLQNFPFGFHYLKLIQKETDLNSMLKRLQGLLAGERFPAYPARPVMIR</sequence>
<dbReference type="EC" id="1.3.1.-" evidence="5"/>
<protein>
    <recommendedName>
        <fullName evidence="5">tRNA-dihydrouridine synthase</fullName>
        <ecNumber evidence="5">1.3.1.-</ecNumber>
    </recommendedName>
</protein>
<dbReference type="GO" id="GO:0017150">
    <property type="term" value="F:tRNA dihydrouridine synthase activity"/>
    <property type="evidence" value="ECO:0007669"/>
    <property type="project" value="InterPro"/>
</dbReference>
<dbReference type="EMBL" id="CP048877">
    <property type="protein sequence ID" value="QIJ71946.1"/>
    <property type="molecule type" value="Genomic_DNA"/>
</dbReference>
<evidence type="ECO:0000256" key="2">
    <source>
        <dbReference type="ARBA" id="ARBA00022643"/>
    </source>
</evidence>
<organism evidence="9 10">
    <name type="scientific">Thermosulfuriphilus ammonigenes</name>
    <dbReference type="NCBI Taxonomy" id="1936021"/>
    <lineage>
        <taxon>Bacteria</taxon>
        <taxon>Pseudomonadati</taxon>
        <taxon>Thermodesulfobacteriota</taxon>
        <taxon>Thermodesulfobacteria</taxon>
        <taxon>Thermodesulfobacteriales</taxon>
        <taxon>Thermodesulfobacteriaceae</taxon>
        <taxon>Thermosulfuriphilus</taxon>
    </lineage>
</organism>
<keyword evidence="10" id="KW-1185">Reference proteome</keyword>
<dbReference type="Gene3D" id="3.20.20.70">
    <property type="entry name" value="Aldolase class I"/>
    <property type="match status" value="1"/>
</dbReference>
<dbReference type="PANTHER" id="PTHR11082:SF25">
    <property type="entry name" value="DUS-LIKE FMN-BINDING DOMAIN-CONTAINING PROTEIN"/>
    <property type="match status" value="1"/>
</dbReference>
<keyword evidence="7" id="KW-0547">Nucleotide-binding</keyword>
<keyword evidence="2 5" id="KW-0288">FMN</keyword>
<evidence type="ECO:0000256" key="7">
    <source>
        <dbReference type="PIRSR" id="PIRSR006621-2"/>
    </source>
</evidence>
<name>A0A6G7PWL6_9BACT</name>
<dbReference type="Pfam" id="PF01207">
    <property type="entry name" value="Dus"/>
    <property type="match status" value="1"/>
</dbReference>
<evidence type="ECO:0000313" key="10">
    <source>
        <dbReference type="Proteomes" id="UP000502179"/>
    </source>
</evidence>
<dbReference type="SUPFAM" id="SSF51395">
    <property type="entry name" value="FMN-linked oxidoreductases"/>
    <property type="match status" value="1"/>
</dbReference>
<dbReference type="KEGG" id="tav:G4V39_06570"/>
<dbReference type="GO" id="GO:0050660">
    <property type="term" value="F:flavin adenine dinucleotide binding"/>
    <property type="evidence" value="ECO:0007669"/>
    <property type="project" value="InterPro"/>
</dbReference>
<proteinExistence type="inferred from homology"/>
<evidence type="ECO:0000313" key="9">
    <source>
        <dbReference type="EMBL" id="QIJ71946.1"/>
    </source>
</evidence>
<dbReference type="InterPro" id="IPR013785">
    <property type="entry name" value="Aldolase_TIM"/>
</dbReference>
<gene>
    <name evidence="9" type="ORF">G4V39_06570</name>
</gene>
<dbReference type="Proteomes" id="UP000502179">
    <property type="component" value="Chromosome"/>
</dbReference>
<feature type="domain" description="DUS-like FMN-binding" evidence="8">
    <location>
        <begin position="3"/>
        <end position="301"/>
    </location>
</feature>
<evidence type="ECO:0000256" key="1">
    <source>
        <dbReference type="ARBA" id="ARBA00022630"/>
    </source>
</evidence>
<feature type="binding site" evidence="7">
    <location>
        <begin position="216"/>
        <end position="217"/>
    </location>
    <ligand>
        <name>FMN</name>
        <dbReference type="ChEBI" id="CHEBI:58210"/>
    </ligand>
</feature>
<comment type="cofactor">
    <cofactor evidence="5 7">
        <name>FMN</name>
        <dbReference type="ChEBI" id="CHEBI:58210"/>
    </cofactor>
</comment>
<dbReference type="PIRSF" id="PIRSF006621">
    <property type="entry name" value="Dus"/>
    <property type="match status" value="1"/>
</dbReference>
<dbReference type="CDD" id="cd02801">
    <property type="entry name" value="DUS_like_FMN"/>
    <property type="match status" value="1"/>
</dbReference>
<evidence type="ECO:0000256" key="3">
    <source>
        <dbReference type="ARBA" id="ARBA00022694"/>
    </source>
</evidence>
<dbReference type="InterPro" id="IPR035587">
    <property type="entry name" value="DUS-like_FMN-bd"/>
</dbReference>
<comment type="similarity">
    <text evidence="5">Belongs to the dus family.</text>
</comment>